<dbReference type="PANTHER" id="PTHR43053">
    <property type="entry name" value="GLYCOSIDASE FAMILY 31"/>
    <property type="match status" value="1"/>
</dbReference>
<dbReference type="InterPro" id="IPR050985">
    <property type="entry name" value="Alpha-glycosidase_related"/>
</dbReference>
<keyword evidence="7" id="KW-1185">Reference proteome</keyword>
<dbReference type="InterPro" id="IPR031704">
    <property type="entry name" value="Glyco_hydro_36_N"/>
</dbReference>
<sequence>MFNGRQLVSKIVTIGSDNFTLNLRLPELGMPEILSFGKASVKQDDLFDIERSSRVNGMDVAVPSSVLLPTGGMGFFGWPAITGHRQRRDFTLQFGGWKVEQEHRTTVLKASDIVAKIDIAIRITAHESGLVSMGTVLTNRGETDYQLDRCMAASFAAPSGDVELTSFTGMWGREFQTRKEKLGNGIWSQESRRGRTSHDRFPVLFVEGSGHRFGVTLGWSGNHQMVIDRTDYGQRLIHLGELFEPGEIILGAGESYESPLAYAGAETQAFHSFVREELLNWPNGEMTPRPVTLNTWEGNYFDHRMDSLKAQATAAAELGIERFVLDDGWFGKRDDDTTSLGDWDIDARKYPDGLKPLVDHVTSLGMQFGIWFEPEMINPVSELYKAHPDWALQVEGRPLLQSRTQLVLDLTRKEVSDYLFGKIDAVLANHAVSYIKWDMNRDLTHAGGRDGRAKTSAQTRAVYALMDRVRAAHPSVEIESCASGGGRIDYGALKRTNRVWTSDCTDALERLEIQRGASSFIPPEILGSHISASPNHQTGRRHTLAFRALIALAYHLGVELNPLELADEERDELKIYIKTYKRLRPLLHQAGANFQIEPVDGRYVWGAASAEKIVVIVAQGPQMVSEQPEPLKLPESITKLGGRWKITKTLPATPEFIRISEGQKRLLAGDISFELSSVSLSGLPLPMLRPESALLLELNLTPESRHHE</sequence>
<gene>
    <name evidence="6" type="ORF">AGR7A_pTi0104</name>
</gene>
<dbReference type="PROSITE" id="PS00512">
    <property type="entry name" value="ALPHA_GALACTOSIDASE"/>
    <property type="match status" value="1"/>
</dbReference>
<dbReference type="GO" id="GO:0004557">
    <property type="term" value="F:alpha-galactosidase activity"/>
    <property type="evidence" value="ECO:0007669"/>
    <property type="project" value="UniProtKB-EC"/>
</dbReference>
<dbReference type="CDD" id="cd14791">
    <property type="entry name" value="GH36"/>
    <property type="match status" value="1"/>
</dbReference>
<comment type="catalytic activity">
    <reaction evidence="1">
        <text>Hydrolysis of terminal, non-reducing alpha-D-galactose residues in alpha-D-galactosides, including galactose oligosaccharides, galactomannans and galactolipids.</text>
        <dbReference type="EC" id="3.2.1.22"/>
    </reaction>
</comment>
<evidence type="ECO:0000313" key="7">
    <source>
        <dbReference type="Proteomes" id="UP000192140"/>
    </source>
</evidence>
<comment type="caution">
    <text evidence="6">The sequence shown here is derived from an EMBL/GenBank/DDBJ whole genome shotgun (WGS) entry which is preliminary data.</text>
</comment>
<evidence type="ECO:0000259" key="5">
    <source>
        <dbReference type="Pfam" id="PF16875"/>
    </source>
</evidence>
<dbReference type="AlphaFoldDB" id="A0A1S7UDG3"/>
<dbReference type="SUPFAM" id="SSF51445">
    <property type="entry name" value="(Trans)glycosidases"/>
    <property type="match status" value="1"/>
</dbReference>
<protein>
    <recommendedName>
        <fullName evidence="2">alpha-galactosidase</fullName>
        <ecNumber evidence="2">3.2.1.22</ecNumber>
    </recommendedName>
</protein>
<accession>A0A1S7UDG3</accession>
<dbReference type="Pfam" id="PF02065">
    <property type="entry name" value="Melibiase"/>
    <property type="match status" value="1"/>
</dbReference>
<reference evidence="6" key="1">
    <citation type="submission" date="2016-01" db="EMBL/GenBank/DDBJ databases">
        <authorList>
            <person name="Regsiter A."/>
            <person name="william w."/>
        </authorList>
    </citation>
    <scope>NUCLEOTIDE SEQUENCE</scope>
    <source>
        <strain evidence="6">NCPPB 1641</strain>
    </source>
</reference>
<dbReference type="InterPro" id="IPR013785">
    <property type="entry name" value="Aldolase_TIM"/>
</dbReference>
<dbReference type="InterPro" id="IPR000111">
    <property type="entry name" value="Glyco_hydro_27/36_CS"/>
</dbReference>
<organism evidence="6 7">
    <name type="scientific">Agrobacterium deltaense NCPPB 1641</name>
    <dbReference type="NCBI Taxonomy" id="1183425"/>
    <lineage>
        <taxon>Bacteria</taxon>
        <taxon>Pseudomonadati</taxon>
        <taxon>Pseudomonadota</taxon>
        <taxon>Alphaproteobacteria</taxon>
        <taxon>Hyphomicrobiales</taxon>
        <taxon>Rhizobiaceae</taxon>
        <taxon>Rhizobium/Agrobacterium group</taxon>
        <taxon>Agrobacterium</taxon>
    </lineage>
</organism>
<evidence type="ECO:0000313" key="6">
    <source>
        <dbReference type="EMBL" id="CVI64418.1"/>
    </source>
</evidence>
<proteinExistence type="predicted"/>
<dbReference type="EC" id="3.2.1.22" evidence="2"/>
<dbReference type="Proteomes" id="UP000192140">
    <property type="component" value="Unassembled WGS sequence"/>
</dbReference>
<evidence type="ECO:0000256" key="2">
    <source>
        <dbReference type="ARBA" id="ARBA00012755"/>
    </source>
</evidence>
<dbReference type="Gene3D" id="3.20.20.70">
    <property type="entry name" value="Aldolase class I"/>
    <property type="match status" value="1"/>
</dbReference>
<dbReference type="FunFam" id="3.20.20.70:FF:000118">
    <property type="entry name" value="Alpha-galactosidase"/>
    <property type="match status" value="1"/>
</dbReference>
<keyword evidence="3 6" id="KW-0378">Hydrolase</keyword>
<dbReference type="InterPro" id="IPR038417">
    <property type="entry name" value="Alpga-gal_N_sf"/>
</dbReference>
<feature type="domain" description="Glycosyl hydrolase family 36 N-terminal" evidence="5">
    <location>
        <begin position="65"/>
        <end position="250"/>
    </location>
</feature>
<dbReference type="PRINTS" id="PR00743">
    <property type="entry name" value="GLHYDRLASE36"/>
</dbReference>
<dbReference type="EMBL" id="FCNP01000051">
    <property type="protein sequence ID" value="CVI64418.1"/>
    <property type="molecule type" value="Genomic_DNA"/>
</dbReference>
<name>A0A1S7UDG3_9HYPH</name>
<dbReference type="PANTHER" id="PTHR43053:SF3">
    <property type="entry name" value="ALPHA-GALACTOSIDASE C-RELATED"/>
    <property type="match status" value="1"/>
</dbReference>
<dbReference type="InterPro" id="IPR017853">
    <property type="entry name" value="GH"/>
</dbReference>
<evidence type="ECO:0000256" key="1">
    <source>
        <dbReference type="ARBA" id="ARBA00001255"/>
    </source>
</evidence>
<dbReference type="Gene3D" id="2.70.98.60">
    <property type="entry name" value="alpha-galactosidase from lactobacil brevis"/>
    <property type="match status" value="1"/>
</dbReference>
<dbReference type="Pfam" id="PF16875">
    <property type="entry name" value="Glyco_hydro_36N"/>
    <property type="match status" value="1"/>
</dbReference>
<evidence type="ECO:0000256" key="4">
    <source>
        <dbReference type="ARBA" id="ARBA00023295"/>
    </source>
</evidence>
<evidence type="ECO:0000256" key="3">
    <source>
        <dbReference type="ARBA" id="ARBA00022801"/>
    </source>
</evidence>
<dbReference type="InterPro" id="IPR002252">
    <property type="entry name" value="Glyco_hydro_36"/>
</dbReference>
<dbReference type="GO" id="GO:0016052">
    <property type="term" value="P:carbohydrate catabolic process"/>
    <property type="evidence" value="ECO:0007669"/>
    <property type="project" value="InterPro"/>
</dbReference>
<keyword evidence="4" id="KW-0326">Glycosidase</keyword>